<dbReference type="PANTHER" id="PTHR46521:SF4">
    <property type="entry name" value="SUCROSE-PHOSPHATASE 2-RELATED"/>
    <property type="match status" value="1"/>
</dbReference>
<dbReference type="SFLD" id="SFLDG01140">
    <property type="entry name" value="C2.B:_Phosphomannomutase_and_P"/>
    <property type="match status" value="1"/>
</dbReference>
<organism evidence="3 4">
    <name type="scientific">Allochromatium warmingii</name>
    <name type="common">Chromatium warmingii</name>
    <dbReference type="NCBI Taxonomy" id="61595"/>
    <lineage>
        <taxon>Bacteria</taxon>
        <taxon>Pseudomonadati</taxon>
        <taxon>Pseudomonadota</taxon>
        <taxon>Gammaproteobacteria</taxon>
        <taxon>Chromatiales</taxon>
        <taxon>Chromatiaceae</taxon>
        <taxon>Allochromatium</taxon>
    </lineage>
</organism>
<dbReference type="Pfam" id="PF05116">
    <property type="entry name" value="S6PP"/>
    <property type="match status" value="1"/>
</dbReference>
<proteinExistence type="predicted"/>
<evidence type="ECO:0000313" key="3">
    <source>
        <dbReference type="EMBL" id="SDX40936.1"/>
    </source>
</evidence>
<dbReference type="GO" id="GO:0016791">
    <property type="term" value="F:phosphatase activity"/>
    <property type="evidence" value="ECO:0007669"/>
    <property type="project" value="UniProtKB-ARBA"/>
</dbReference>
<sequence length="279" mass="30300">MNTRPLLLCTDLDRTLLPNGQQPESPQARPLFAQLVAEPDVTLAYVTGRHQVLIEAAIADYAVPVPDFIIADVGTSLLVKVGSGWERVREWETEFASDWAGPAMIAEWLADMAQLRLQEPDKQGPFKLSYYTPLELDVAALRAQIRARLAAQGSGANLIWSVDEAAGVGLLDVLPLNASKRHAIEYLMRRTGHTLDSTLFAGDSGNDLEVLVSPVRAILVANAAPEVREMAQVQSAVLGLCDQLYCARGWRGLNGNYAAGILEGVAHFRPDLVARFASS</sequence>
<dbReference type="GO" id="GO:0000287">
    <property type="term" value="F:magnesium ion binding"/>
    <property type="evidence" value="ECO:0007669"/>
    <property type="project" value="UniProtKB-ARBA"/>
</dbReference>
<dbReference type="Proteomes" id="UP000198672">
    <property type="component" value="Unassembled WGS sequence"/>
</dbReference>
<accession>A0A1H3BGA7</accession>
<dbReference type="AlphaFoldDB" id="A0A1H3BGA7"/>
<dbReference type="PANTHER" id="PTHR46521">
    <property type="entry name" value="SUCROSE-PHOSPHATASE 2-RELATED"/>
    <property type="match status" value="1"/>
</dbReference>
<dbReference type="Gene3D" id="3.90.1070.10">
    <property type="match status" value="1"/>
</dbReference>
<dbReference type="NCBIfam" id="TIGR01484">
    <property type="entry name" value="HAD-SF-IIB"/>
    <property type="match status" value="1"/>
</dbReference>
<evidence type="ECO:0000259" key="2">
    <source>
        <dbReference type="Pfam" id="PF05116"/>
    </source>
</evidence>
<reference evidence="4" key="1">
    <citation type="submission" date="2016-10" db="EMBL/GenBank/DDBJ databases">
        <authorList>
            <person name="Varghese N."/>
            <person name="Submissions S."/>
        </authorList>
    </citation>
    <scope>NUCLEOTIDE SEQUENCE [LARGE SCALE GENOMIC DNA]</scope>
    <source>
        <strain evidence="4">DSM 173</strain>
    </source>
</reference>
<dbReference type="InterPro" id="IPR051518">
    <property type="entry name" value="Sucrose_Phosphatase"/>
</dbReference>
<dbReference type="SFLD" id="SFLDS00003">
    <property type="entry name" value="Haloacid_Dehalogenase"/>
    <property type="match status" value="1"/>
</dbReference>
<dbReference type="STRING" id="61595.SAMN05421644_10319"/>
<dbReference type="EMBL" id="FNOW01000003">
    <property type="protein sequence ID" value="SDX40936.1"/>
    <property type="molecule type" value="Genomic_DNA"/>
</dbReference>
<dbReference type="InterPro" id="IPR006380">
    <property type="entry name" value="SPP-like_dom"/>
</dbReference>
<dbReference type="SFLD" id="SFLDG01141">
    <property type="entry name" value="C2.B.1:_Sucrose_Phosphatase_Li"/>
    <property type="match status" value="1"/>
</dbReference>
<gene>
    <name evidence="3" type="ORF">SAMN05421644_10319</name>
</gene>
<dbReference type="OrthoDB" id="9815690at2"/>
<keyword evidence="4" id="KW-1185">Reference proteome</keyword>
<dbReference type="Gene3D" id="3.40.50.1000">
    <property type="entry name" value="HAD superfamily/HAD-like"/>
    <property type="match status" value="1"/>
</dbReference>
<evidence type="ECO:0000256" key="1">
    <source>
        <dbReference type="ARBA" id="ARBA00022801"/>
    </source>
</evidence>
<dbReference type="InterPro" id="IPR036412">
    <property type="entry name" value="HAD-like_sf"/>
</dbReference>
<protein>
    <recommendedName>
        <fullName evidence="2">Sucrose phosphatase-like domain-containing protein</fullName>
    </recommendedName>
</protein>
<evidence type="ECO:0000313" key="4">
    <source>
        <dbReference type="Proteomes" id="UP000198672"/>
    </source>
</evidence>
<name>A0A1H3BGA7_ALLWA</name>
<dbReference type="InterPro" id="IPR006379">
    <property type="entry name" value="HAD-SF_hydro_IIB"/>
</dbReference>
<dbReference type="SUPFAM" id="SSF56784">
    <property type="entry name" value="HAD-like"/>
    <property type="match status" value="1"/>
</dbReference>
<dbReference type="RefSeq" id="WP_091331755.1">
    <property type="nucleotide sequence ID" value="NZ_FNOW01000003.1"/>
</dbReference>
<keyword evidence="1" id="KW-0378">Hydrolase</keyword>
<feature type="domain" description="Sucrose phosphatase-like" evidence="2">
    <location>
        <begin position="5"/>
        <end position="269"/>
    </location>
</feature>
<dbReference type="InterPro" id="IPR023214">
    <property type="entry name" value="HAD_sf"/>
</dbReference>